<dbReference type="Gene3D" id="3.90.180.10">
    <property type="entry name" value="Medium-chain alcohol dehydrogenases, catalytic domain"/>
    <property type="match status" value="1"/>
</dbReference>
<gene>
    <name evidence="2" type="ORF">GCM10023081_40020</name>
</gene>
<comment type="caution">
    <text evidence="2">The sequence shown here is derived from an EMBL/GenBank/DDBJ whole genome shotgun (WGS) entry which is preliminary data.</text>
</comment>
<dbReference type="CDD" id="cd08276">
    <property type="entry name" value="MDR7"/>
    <property type="match status" value="1"/>
</dbReference>
<proteinExistence type="predicted"/>
<dbReference type="EMBL" id="BAABEO010000026">
    <property type="protein sequence ID" value="GAA3699135.1"/>
    <property type="molecule type" value="Genomic_DNA"/>
</dbReference>
<dbReference type="InterPro" id="IPR011032">
    <property type="entry name" value="GroES-like_sf"/>
</dbReference>
<organism evidence="2 3">
    <name type="scientific">Arthrobacter ginkgonis</name>
    <dbReference type="NCBI Taxonomy" id="1630594"/>
    <lineage>
        <taxon>Bacteria</taxon>
        <taxon>Bacillati</taxon>
        <taxon>Actinomycetota</taxon>
        <taxon>Actinomycetes</taxon>
        <taxon>Micrococcales</taxon>
        <taxon>Micrococcaceae</taxon>
        <taxon>Arthrobacter</taxon>
    </lineage>
</organism>
<dbReference type="Pfam" id="PF00107">
    <property type="entry name" value="ADH_zinc_N"/>
    <property type="match status" value="1"/>
</dbReference>
<dbReference type="InterPro" id="IPR036291">
    <property type="entry name" value="NAD(P)-bd_dom_sf"/>
</dbReference>
<keyword evidence="3" id="KW-1185">Reference proteome</keyword>
<evidence type="ECO:0000313" key="2">
    <source>
        <dbReference type="EMBL" id="GAA3699135.1"/>
    </source>
</evidence>
<evidence type="ECO:0000259" key="1">
    <source>
        <dbReference type="SMART" id="SM00829"/>
    </source>
</evidence>
<feature type="domain" description="Enoyl reductase (ER)" evidence="1">
    <location>
        <begin position="10"/>
        <end position="333"/>
    </location>
</feature>
<protein>
    <submittedName>
        <fullName evidence="2">NAD(P)-dependent alcohol dehydrogenase</fullName>
    </submittedName>
</protein>
<dbReference type="SMART" id="SM00829">
    <property type="entry name" value="PKS_ER"/>
    <property type="match status" value="1"/>
</dbReference>
<dbReference type="Pfam" id="PF08240">
    <property type="entry name" value="ADH_N"/>
    <property type="match status" value="1"/>
</dbReference>
<sequence>MRAWTLDEFGLENLNLREVPTPTPGPHELLVKVSAVSLNYRDKALVDGIYAPEKMPKGLIPVADSAGVVAAVGDGVTKYRVGDRVTSHFYSTWHDGPWLPEYADFQMGGPLNGGLAEYQILGEDNVVPTPSTMSDSEASTLPIAALTPWFALREYRGLKAGDSVLVQGTGGVSIFAIQLASALGARVIVTSSSDEKLARARELGATDTINYRTTPDWAGAVLDLTDGQGVDVVLDVVGGDRLRDSIRAAKGNGLVAVIGFLEGQTASLDLMDLIWHQTHIQGIAVGHLRSFHDLVRFLDEHTINPVVDSVFAFEDAPRAYEKLAEGAFGKIVISTP</sequence>
<dbReference type="RefSeq" id="WP_345153641.1">
    <property type="nucleotide sequence ID" value="NZ_BAABEO010000026.1"/>
</dbReference>
<reference evidence="3" key="1">
    <citation type="journal article" date="2019" name="Int. J. Syst. Evol. Microbiol.">
        <title>The Global Catalogue of Microorganisms (GCM) 10K type strain sequencing project: providing services to taxonomists for standard genome sequencing and annotation.</title>
        <authorList>
            <consortium name="The Broad Institute Genomics Platform"/>
            <consortium name="The Broad Institute Genome Sequencing Center for Infectious Disease"/>
            <person name="Wu L."/>
            <person name="Ma J."/>
        </authorList>
    </citation>
    <scope>NUCLEOTIDE SEQUENCE [LARGE SCALE GENOMIC DNA]</scope>
    <source>
        <strain evidence="3">JCM 30742</strain>
    </source>
</reference>
<dbReference type="InterPro" id="IPR020843">
    <property type="entry name" value="ER"/>
</dbReference>
<dbReference type="PANTHER" id="PTHR45033:SF2">
    <property type="entry name" value="ZINC-TYPE ALCOHOL DEHYDROGENASE-LIKE PROTEIN C1773.06C"/>
    <property type="match status" value="1"/>
</dbReference>
<dbReference type="PANTHER" id="PTHR45033">
    <property type="match status" value="1"/>
</dbReference>
<accession>A0ABP7D4A4</accession>
<dbReference type="InterPro" id="IPR052711">
    <property type="entry name" value="Zinc_ADH-like"/>
</dbReference>
<dbReference type="Gene3D" id="3.40.50.720">
    <property type="entry name" value="NAD(P)-binding Rossmann-like Domain"/>
    <property type="match status" value="1"/>
</dbReference>
<dbReference type="SUPFAM" id="SSF50129">
    <property type="entry name" value="GroES-like"/>
    <property type="match status" value="1"/>
</dbReference>
<name>A0ABP7D4A4_9MICC</name>
<dbReference type="SUPFAM" id="SSF51735">
    <property type="entry name" value="NAD(P)-binding Rossmann-fold domains"/>
    <property type="match status" value="1"/>
</dbReference>
<dbReference type="InterPro" id="IPR013154">
    <property type="entry name" value="ADH-like_N"/>
</dbReference>
<dbReference type="Proteomes" id="UP001500752">
    <property type="component" value="Unassembled WGS sequence"/>
</dbReference>
<dbReference type="InterPro" id="IPR013149">
    <property type="entry name" value="ADH-like_C"/>
</dbReference>
<evidence type="ECO:0000313" key="3">
    <source>
        <dbReference type="Proteomes" id="UP001500752"/>
    </source>
</evidence>